<evidence type="ECO:0000259" key="9">
    <source>
        <dbReference type="PROSITE" id="PS50850"/>
    </source>
</evidence>
<dbReference type="PROSITE" id="PS00216">
    <property type="entry name" value="SUGAR_TRANSPORT_1"/>
    <property type="match status" value="1"/>
</dbReference>
<dbReference type="PROSITE" id="PS50850">
    <property type="entry name" value="MFS"/>
    <property type="match status" value="1"/>
</dbReference>
<feature type="transmembrane region" description="Helical" evidence="8">
    <location>
        <begin position="251"/>
        <end position="274"/>
    </location>
</feature>
<keyword evidence="3 8" id="KW-0812">Transmembrane</keyword>
<evidence type="ECO:0000256" key="1">
    <source>
        <dbReference type="ARBA" id="ARBA00004651"/>
    </source>
</evidence>
<dbReference type="Gene3D" id="1.20.1250.20">
    <property type="entry name" value="MFS general substrate transporter like domains"/>
    <property type="match status" value="1"/>
</dbReference>
<dbReference type="PANTHER" id="PTHR48021:SF47">
    <property type="entry name" value="GH17672P"/>
    <property type="match status" value="1"/>
</dbReference>
<evidence type="ECO:0000313" key="11">
    <source>
        <dbReference type="Proteomes" id="UP001153709"/>
    </source>
</evidence>
<feature type="transmembrane region" description="Helical" evidence="8">
    <location>
        <begin position="171"/>
        <end position="190"/>
    </location>
</feature>
<feature type="transmembrane region" description="Helical" evidence="8">
    <location>
        <begin position="107"/>
        <end position="131"/>
    </location>
</feature>
<reference evidence="10" key="1">
    <citation type="submission" date="2022-01" db="EMBL/GenBank/DDBJ databases">
        <authorList>
            <person name="King R."/>
        </authorList>
    </citation>
    <scope>NUCLEOTIDE SEQUENCE</scope>
</reference>
<evidence type="ECO:0000256" key="5">
    <source>
        <dbReference type="ARBA" id="ARBA00023136"/>
    </source>
</evidence>
<dbReference type="InterPro" id="IPR036259">
    <property type="entry name" value="MFS_trans_sf"/>
</dbReference>
<gene>
    <name evidence="10" type="ORF">DIABBA_LOCUS9774</name>
</gene>
<dbReference type="GO" id="GO:0022857">
    <property type="term" value="F:transmembrane transporter activity"/>
    <property type="evidence" value="ECO:0007669"/>
    <property type="project" value="InterPro"/>
</dbReference>
<dbReference type="InterPro" id="IPR003663">
    <property type="entry name" value="Sugar/inositol_transpt"/>
</dbReference>
<name>A0A9N9T6F5_DIABA</name>
<dbReference type="EMBL" id="OU898281">
    <property type="protein sequence ID" value="CAG9836707.1"/>
    <property type="molecule type" value="Genomic_DNA"/>
</dbReference>
<protein>
    <recommendedName>
        <fullName evidence="9">Major facilitator superfamily (MFS) profile domain-containing protein</fullName>
    </recommendedName>
</protein>
<dbReference type="InterPro" id="IPR020846">
    <property type="entry name" value="MFS_dom"/>
</dbReference>
<dbReference type="AlphaFoldDB" id="A0A9N9T6F5"/>
<dbReference type="InterPro" id="IPR005828">
    <property type="entry name" value="MFS_sugar_transport-like"/>
</dbReference>
<keyword evidence="5 8" id="KW-0472">Membrane</keyword>
<evidence type="ECO:0000256" key="6">
    <source>
        <dbReference type="ARBA" id="ARBA00023180"/>
    </source>
</evidence>
<comment type="similarity">
    <text evidence="7">Belongs to the major facilitator superfamily. Sugar transporter (TC 2.A.1.1) family. Trehalose transporter subfamily.</text>
</comment>
<accession>A0A9N9T6F5</accession>
<dbReference type="OrthoDB" id="4142200at2759"/>
<dbReference type="Pfam" id="PF00083">
    <property type="entry name" value="Sugar_tr"/>
    <property type="match status" value="1"/>
</dbReference>
<feature type="transmembrane region" description="Helical" evidence="8">
    <location>
        <begin position="289"/>
        <end position="309"/>
    </location>
</feature>
<dbReference type="SUPFAM" id="SSF103473">
    <property type="entry name" value="MFS general substrate transporter"/>
    <property type="match status" value="1"/>
</dbReference>
<feature type="transmembrane region" description="Helical" evidence="8">
    <location>
        <begin position="7"/>
        <end position="29"/>
    </location>
</feature>
<keyword evidence="2" id="KW-1003">Cell membrane</keyword>
<feature type="transmembrane region" description="Helical" evidence="8">
    <location>
        <begin position="58"/>
        <end position="78"/>
    </location>
</feature>
<dbReference type="PANTHER" id="PTHR48021">
    <property type="match status" value="1"/>
</dbReference>
<keyword evidence="6" id="KW-0325">Glycoprotein</keyword>
<evidence type="ECO:0000313" key="10">
    <source>
        <dbReference type="EMBL" id="CAG9836707.1"/>
    </source>
</evidence>
<feature type="transmembrane region" description="Helical" evidence="8">
    <location>
        <begin position="386"/>
        <end position="409"/>
    </location>
</feature>
<feature type="transmembrane region" description="Helical" evidence="8">
    <location>
        <begin position="349"/>
        <end position="374"/>
    </location>
</feature>
<proteinExistence type="inferred from homology"/>
<keyword evidence="4 8" id="KW-1133">Transmembrane helix</keyword>
<evidence type="ECO:0000256" key="3">
    <source>
        <dbReference type="ARBA" id="ARBA00022692"/>
    </source>
</evidence>
<feature type="transmembrane region" description="Helical" evidence="8">
    <location>
        <begin position="143"/>
        <end position="165"/>
    </location>
</feature>
<evidence type="ECO:0000256" key="8">
    <source>
        <dbReference type="SAM" id="Phobius"/>
    </source>
</evidence>
<dbReference type="GO" id="GO:0005886">
    <property type="term" value="C:plasma membrane"/>
    <property type="evidence" value="ECO:0007669"/>
    <property type="project" value="UniProtKB-SubCell"/>
</dbReference>
<organism evidence="10 11">
    <name type="scientific">Diabrotica balteata</name>
    <name type="common">Banded cucumber beetle</name>
    <dbReference type="NCBI Taxonomy" id="107213"/>
    <lineage>
        <taxon>Eukaryota</taxon>
        <taxon>Metazoa</taxon>
        <taxon>Ecdysozoa</taxon>
        <taxon>Arthropoda</taxon>
        <taxon>Hexapoda</taxon>
        <taxon>Insecta</taxon>
        <taxon>Pterygota</taxon>
        <taxon>Neoptera</taxon>
        <taxon>Endopterygota</taxon>
        <taxon>Coleoptera</taxon>
        <taxon>Polyphaga</taxon>
        <taxon>Cucujiformia</taxon>
        <taxon>Chrysomeloidea</taxon>
        <taxon>Chrysomelidae</taxon>
        <taxon>Galerucinae</taxon>
        <taxon>Diabroticina</taxon>
        <taxon>Diabroticites</taxon>
        <taxon>Diabrotica</taxon>
    </lineage>
</organism>
<dbReference type="InterPro" id="IPR050549">
    <property type="entry name" value="MFS_Trehalose_Transporter"/>
</dbReference>
<sequence length="464" mass="51012">MSQKSNYFLYWAVLSVNFLTINISSLFSWTSPTIPKLYSNDTSINPLGKPITAVEESLIASLPNIGSIVGTIVSGLLAEKLGRKRTLILSSVPFFACYILIANASKFYLFAIARLIIGFVGGIALTILPSYVAEISEDSNRGILGSIFGIMSAMGHVCSFVIGPLISIQSYAYFLLVPVTIFLVTFVPFIPESPYYYMMKNDTNEAEKVLKKLRKNSDVSKELLHIQEVVYTSKCQKVNWKELTIAPTRNGLMACCGLLLFQQFMGIPFILLYLQPILDASGNIIPSNLASIIIGFVQLALCTVSTIVIDRVGKKILLQISSIGSIVSLVGLGMYFYLQSNNYNVNPIFWLPLASLINFYVFFNIGYATIPWTIGGELFATNVKSICVSIGSFGALSLGLIIVAAFPFIREAFGMSGVFFIFSGIASLSIIFVSIFVPETKGKNFLEIQNALSGRQKHVDYNKQ</sequence>
<evidence type="ECO:0000256" key="4">
    <source>
        <dbReference type="ARBA" id="ARBA00022989"/>
    </source>
</evidence>
<dbReference type="Proteomes" id="UP001153709">
    <property type="component" value="Chromosome 6"/>
</dbReference>
<keyword evidence="11" id="KW-1185">Reference proteome</keyword>
<feature type="transmembrane region" description="Helical" evidence="8">
    <location>
        <begin position="415"/>
        <end position="437"/>
    </location>
</feature>
<feature type="transmembrane region" description="Helical" evidence="8">
    <location>
        <begin position="316"/>
        <end position="337"/>
    </location>
</feature>
<dbReference type="FunFam" id="1.20.1250.20:FF:000055">
    <property type="entry name" value="Facilitated trehalose transporter Tret1-2 homolog"/>
    <property type="match status" value="1"/>
</dbReference>
<evidence type="ECO:0000256" key="2">
    <source>
        <dbReference type="ARBA" id="ARBA00022475"/>
    </source>
</evidence>
<comment type="subcellular location">
    <subcellularLocation>
        <location evidence="1">Cell membrane</location>
        <topology evidence="1">Multi-pass membrane protein</topology>
    </subcellularLocation>
</comment>
<dbReference type="PRINTS" id="PR00171">
    <property type="entry name" value="SUGRTRNSPORT"/>
</dbReference>
<evidence type="ECO:0000256" key="7">
    <source>
        <dbReference type="ARBA" id="ARBA00024348"/>
    </source>
</evidence>
<dbReference type="InterPro" id="IPR005829">
    <property type="entry name" value="Sugar_transporter_CS"/>
</dbReference>
<feature type="transmembrane region" description="Helical" evidence="8">
    <location>
        <begin position="85"/>
        <end position="101"/>
    </location>
</feature>
<feature type="domain" description="Major facilitator superfamily (MFS) profile" evidence="9">
    <location>
        <begin position="8"/>
        <end position="441"/>
    </location>
</feature>